<gene>
    <name evidence="7" type="ORF">J2S36_001131</name>
</gene>
<evidence type="ECO:0000256" key="6">
    <source>
        <dbReference type="SAM" id="Phobius"/>
    </source>
</evidence>
<evidence type="ECO:0000256" key="1">
    <source>
        <dbReference type="ARBA" id="ARBA00004141"/>
    </source>
</evidence>
<keyword evidence="3 6" id="KW-0812">Transmembrane</keyword>
<feature type="transmembrane region" description="Helical" evidence="6">
    <location>
        <begin position="103"/>
        <end position="128"/>
    </location>
</feature>
<evidence type="ECO:0000256" key="2">
    <source>
        <dbReference type="ARBA" id="ARBA00009773"/>
    </source>
</evidence>
<organism evidence="7 8">
    <name type="scientific">Arcanobacterium hippocoleae</name>
    <dbReference type="NCBI Taxonomy" id="149017"/>
    <lineage>
        <taxon>Bacteria</taxon>
        <taxon>Bacillati</taxon>
        <taxon>Actinomycetota</taxon>
        <taxon>Actinomycetes</taxon>
        <taxon>Actinomycetales</taxon>
        <taxon>Actinomycetaceae</taxon>
        <taxon>Arcanobacterium</taxon>
    </lineage>
</organism>
<feature type="transmembrane region" description="Helical" evidence="6">
    <location>
        <begin position="52"/>
        <end position="71"/>
    </location>
</feature>
<comment type="similarity">
    <text evidence="2">Belongs to the autoinducer-2 exporter (AI-2E) (TC 2.A.86) family.</text>
</comment>
<feature type="transmembrane region" description="Helical" evidence="6">
    <location>
        <begin position="178"/>
        <end position="205"/>
    </location>
</feature>
<dbReference type="PANTHER" id="PTHR21716:SF64">
    <property type="entry name" value="AI-2 TRANSPORT PROTEIN TQSA"/>
    <property type="match status" value="1"/>
</dbReference>
<feature type="transmembrane region" description="Helical" evidence="6">
    <location>
        <begin position="237"/>
        <end position="262"/>
    </location>
</feature>
<keyword evidence="5 6" id="KW-0472">Membrane</keyword>
<dbReference type="EMBL" id="JAVDUJ010000001">
    <property type="protein sequence ID" value="MDR6939588.1"/>
    <property type="molecule type" value="Genomic_DNA"/>
</dbReference>
<proteinExistence type="inferred from homology"/>
<dbReference type="RefSeq" id="WP_309956374.1">
    <property type="nucleotide sequence ID" value="NZ_JAVDUJ010000001.1"/>
</dbReference>
<accession>A0ABU1T2M5</accession>
<reference evidence="7 8" key="1">
    <citation type="submission" date="2023-07" db="EMBL/GenBank/DDBJ databases">
        <title>Sequencing the genomes of 1000 actinobacteria strains.</title>
        <authorList>
            <person name="Klenk H.-P."/>
        </authorList>
    </citation>
    <scope>NUCLEOTIDE SEQUENCE [LARGE SCALE GENOMIC DNA]</scope>
    <source>
        <strain evidence="7 8">DSM 15539</strain>
    </source>
</reference>
<dbReference type="InterPro" id="IPR002549">
    <property type="entry name" value="AI-2E-like"/>
</dbReference>
<keyword evidence="8" id="KW-1185">Reference proteome</keyword>
<dbReference type="Pfam" id="PF01594">
    <property type="entry name" value="AI-2E_transport"/>
    <property type="match status" value="1"/>
</dbReference>
<evidence type="ECO:0000256" key="3">
    <source>
        <dbReference type="ARBA" id="ARBA00022692"/>
    </source>
</evidence>
<evidence type="ECO:0000256" key="4">
    <source>
        <dbReference type="ARBA" id="ARBA00022989"/>
    </source>
</evidence>
<keyword evidence="4 6" id="KW-1133">Transmembrane helix</keyword>
<feature type="transmembrane region" description="Helical" evidence="6">
    <location>
        <begin position="341"/>
        <end position="367"/>
    </location>
</feature>
<sequence>MAESSENPTLQEISGNSQDASKLLAAKAAESAPRVVGTENDEHLDGRAPTGLMVLAIFSLLTISLAGFHYIESVFTPIFLALTLVLAFRPIGRALIKRGVPGWIAMLATFVTLIVVFIGIVSVTVWALTPVPETLLNYSGRFQETIDQAINFASQFGIKTKDFSNFLNDLNYNSLISWAWSLVDSLSSIGGLIAVVVISLFFITLDTVRLEVRSRVARKSHSNLAIALAGFEKRVRAYWIISTIFGLIVAIIDVFALQFIGIPLAWTWGMWAFITNYIPNIGFVIGVLPPMLMALLDQGWQAMIWVAVLYTVINVVFQSFIQPKFTGDVVGLSPSVTFISLIIWTVIVGLLGSILAVPLTLFMKALLIDSDPRTRWLDVYFVSEKDTRKREAAGWYDVEHAPMEEEIAATVPGAAGTRVQNLPLFHRQGRPLHGLTRKIKRTAKNQYKAKANKYAKVQRIVKSAKKK</sequence>
<comment type="caution">
    <text evidence="7">The sequence shown here is derived from an EMBL/GenBank/DDBJ whole genome shotgun (WGS) entry which is preliminary data.</text>
</comment>
<evidence type="ECO:0000256" key="5">
    <source>
        <dbReference type="ARBA" id="ARBA00023136"/>
    </source>
</evidence>
<name>A0ABU1T2M5_9ACTO</name>
<feature type="transmembrane region" description="Helical" evidence="6">
    <location>
        <begin position="300"/>
        <end position="321"/>
    </location>
</feature>
<evidence type="ECO:0000313" key="8">
    <source>
        <dbReference type="Proteomes" id="UP001266099"/>
    </source>
</evidence>
<protein>
    <submittedName>
        <fullName evidence="7">PurR-regulated permease PerM</fullName>
    </submittedName>
</protein>
<dbReference type="PANTHER" id="PTHR21716">
    <property type="entry name" value="TRANSMEMBRANE PROTEIN"/>
    <property type="match status" value="1"/>
</dbReference>
<dbReference type="Proteomes" id="UP001266099">
    <property type="component" value="Unassembled WGS sequence"/>
</dbReference>
<feature type="transmembrane region" description="Helical" evidence="6">
    <location>
        <begin position="77"/>
        <end position="96"/>
    </location>
</feature>
<evidence type="ECO:0000313" key="7">
    <source>
        <dbReference type="EMBL" id="MDR6939588.1"/>
    </source>
</evidence>
<feature type="transmembrane region" description="Helical" evidence="6">
    <location>
        <begin position="268"/>
        <end position="288"/>
    </location>
</feature>
<comment type="subcellular location">
    <subcellularLocation>
        <location evidence="1">Membrane</location>
        <topology evidence="1">Multi-pass membrane protein</topology>
    </subcellularLocation>
</comment>